<reference evidence="6" key="1">
    <citation type="submission" date="2025-05" db="UniProtKB">
        <authorList>
            <consortium name="EnsemblMetazoa"/>
        </authorList>
    </citation>
    <scope>IDENTIFICATION</scope>
</reference>
<evidence type="ECO:0000256" key="2">
    <source>
        <dbReference type="ARBA" id="ARBA00022723"/>
    </source>
</evidence>
<keyword evidence="2" id="KW-0479">Metal-binding</keyword>
<keyword evidence="7" id="KW-1185">Reference proteome</keyword>
<protein>
    <recommendedName>
        <fullName evidence="5">SWIM-type domain-containing protein</fullName>
    </recommendedName>
</protein>
<evidence type="ECO:0000259" key="5">
    <source>
        <dbReference type="PROSITE" id="PS50966"/>
    </source>
</evidence>
<dbReference type="GeneID" id="114329946"/>
<feature type="domain" description="SWIM-type" evidence="5">
    <location>
        <begin position="627"/>
        <end position="671"/>
    </location>
</feature>
<dbReference type="InterPro" id="IPR027806">
    <property type="entry name" value="HARBI1_dom"/>
</dbReference>
<keyword evidence="3" id="KW-0863">Zinc-finger</keyword>
<keyword evidence="3" id="KW-0862">Zinc</keyword>
<proteinExistence type="predicted"/>
<dbReference type="RefSeq" id="XP_028135034.2">
    <property type="nucleotide sequence ID" value="XM_028279233.2"/>
</dbReference>
<evidence type="ECO:0000256" key="4">
    <source>
        <dbReference type="SAM" id="MobiDB-lite"/>
    </source>
</evidence>
<dbReference type="InterPro" id="IPR007527">
    <property type="entry name" value="Znf_SWIM"/>
</dbReference>
<evidence type="ECO:0000313" key="6">
    <source>
        <dbReference type="EnsemblMetazoa" id="XP_028135034.2"/>
    </source>
</evidence>
<comment type="cofactor">
    <cofactor evidence="1">
        <name>a divalent metal cation</name>
        <dbReference type="ChEBI" id="CHEBI:60240"/>
    </cofactor>
</comment>
<feature type="compositionally biased region" description="Low complexity" evidence="4">
    <location>
        <begin position="74"/>
        <end position="93"/>
    </location>
</feature>
<organism evidence="6 7">
    <name type="scientific">Diabrotica virgifera virgifera</name>
    <name type="common">western corn rootworm</name>
    <dbReference type="NCBI Taxonomy" id="50390"/>
    <lineage>
        <taxon>Eukaryota</taxon>
        <taxon>Metazoa</taxon>
        <taxon>Ecdysozoa</taxon>
        <taxon>Arthropoda</taxon>
        <taxon>Hexapoda</taxon>
        <taxon>Insecta</taxon>
        <taxon>Pterygota</taxon>
        <taxon>Neoptera</taxon>
        <taxon>Endopterygota</taxon>
        <taxon>Coleoptera</taxon>
        <taxon>Polyphaga</taxon>
        <taxon>Cucujiformia</taxon>
        <taxon>Chrysomeloidea</taxon>
        <taxon>Chrysomelidae</taxon>
        <taxon>Galerucinae</taxon>
        <taxon>Diabroticina</taxon>
        <taxon>Diabroticites</taxon>
        <taxon>Diabrotica</taxon>
    </lineage>
</organism>
<evidence type="ECO:0000313" key="7">
    <source>
        <dbReference type="Proteomes" id="UP001652700"/>
    </source>
</evidence>
<sequence>MSDSTSKGKSYKKFIKCGSDERKATSYKKFIVSDSLANQINQVLNLNSALGDYICKSCYTTFQFLNPKPKEQQDSSQQEQCSQSTQTDSQGSGPITLSQSSSNVSEFVLEEYPKEEEECIELPFPRPISTHKYCFLCGKSTIIVNVPFNARKQVFTSKKIFIPDGNRCCSTHLIKKRFFEDEINNIQVYTHYSSIKKSDVIKLLENLRVDIDKELTDKIGECSLSEERLLIFTGLTWENIIMLRDMMTSLRNTESRNIIQALVVFLFKLRSGNSNNTIAAVLGLERPQQVSDFSASILSSFEKDVLPSRFGIQAANRQHLIDQTAPVAKILYDIRGDQLGLVCDGTYLRHEKSSNNEYQRKSYSGQKKAPLCKPVTICTTNGYIIDILGPYYATDNDAKILESILNDPNGLITLLQEGDKFFLDRGFRDVIQKLSNLQFQALMPALKGKRKQLTSIEANESRMVTMVRWVVEAVHGVISQKYKLLHNQFDNKMIPNAALYCKIAGFLINTFGKRYVSEVSSKNEIIAQINKIKSLENTLLQECEENRWGRRKTLFQPLQSNDVLDFPEMTEQDLITFFTGTYQLKQSISYLAELITEDNKVDLQFLKETADIIKIQVRSRHIKAKTYNCYIHYQPHSIGTSGIKRHYCDCANGARTIGCCSHVAAIIYYLSNARYLAKIVNPAKILTNIFDSNVIPVINEDSDED</sequence>
<evidence type="ECO:0000256" key="3">
    <source>
        <dbReference type="PROSITE-ProRule" id="PRU00325"/>
    </source>
</evidence>
<dbReference type="EnsemblMetazoa" id="XM_028279233.2">
    <property type="protein sequence ID" value="XP_028135034.2"/>
    <property type="gene ID" value="LOC114329946"/>
</dbReference>
<dbReference type="PROSITE" id="PS50966">
    <property type="entry name" value="ZF_SWIM"/>
    <property type="match status" value="1"/>
</dbReference>
<name>A0ABM5IKP4_DIAVI</name>
<accession>A0ABM5IKP4</accession>
<dbReference type="Proteomes" id="UP001652700">
    <property type="component" value="Unplaced"/>
</dbReference>
<dbReference type="Pfam" id="PF13359">
    <property type="entry name" value="DDE_Tnp_4"/>
    <property type="match status" value="1"/>
</dbReference>
<feature type="region of interest" description="Disordered" evidence="4">
    <location>
        <begin position="69"/>
        <end position="102"/>
    </location>
</feature>
<evidence type="ECO:0000256" key="1">
    <source>
        <dbReference type="ARBA" id="ARBA00001968"/>
    </source>
</evidence>